<dbReference type="AlphaFoldDB" id="A0A2H5XA22"/>
<feature type="region of interest" description="Disordered" evidence="1">
    <location>
        <begin position="756"/>
        <end position="776"/>
    </location>
</feature>
<sequence length="776" mass="85727">MLRRWRSWVTWLTTWAPVGVSALLMALGAAVGIGVAHWMHVRQIGAVNNLEVLDFLQVAANVADGKGLRTFVLRPLAMTAQTPMAPMTDLYHPPLPLLVWGAVFAALGQATERYAAYLAGALMGLTATLAGLLAARLTNRWGGVVAAGLVFATPVALLVSGLGHPAALAACLFTLWVTVATLRSPWTGRFAVLSGALLGGAAMAQGLALAAVPVALLSRRWQPAKARWLFALTLLVILLPVAVRNWRWAGHPFTPQKVYAFLLDTRAFPGDTIYRHTFEQSPSALQLTLHHLPDILRKSRINLQRLPQVGASWGWWLVIGVLFSWVLWRRWATLGQRLPVALMLTLLPTVVAVLLFTRVDATVTTFFAPLASVLTVMVALAAVEWVVARPLWQRLTRVPVQRTLVPSACSLLVGLMVLSGQGLAAVRLMQSLVPDRFNVAGQSALFGARFIPSKGVLATDEPRWFAFYWRRPVVWLPCHLTDWRRLGLDRKVTHFWVSPSALLQVGGETDRALRLALVAGRPFMNRFYPVALRAQQMIAMTPFLIAAPKPLRDGRQPVQNSATHQPVSALLKDIDRALQKKDFARAERLALAAVQQHPHAGTFFALGNVWLLRERWLEAARAFQAALGEAPGFFAAANNLAWVYLQIAERLARQPGNDWQATLFLRQADRWANYALERAPNDPLVLAHILDTAGWVDFLLGRTSGNRSAVRWRLNRALQRLQRACALLPDNAEINYHLGMVYTELGRVDLAQRYLSKAGKKQGEPQPSEGRAPTRP</sequence>
<feature type="transmembrane region" description="Helical" evidence="2">
    <location>
        <begin position="166"/>
        <end position="184"/>
    </location>
</feature>
<dbReference type="Gene3D" id="1.25.40.10">
    <property type="entry name" value="Tetratricopeptide repeat domain"/>
    <property type="match status" value="2"/>
</dbReference>
<dbReference type="Pfam" id="PF13414">
    <property type="entry name" value="TPR_11"/>
    <property type="match status" value="1"/>
</dbReference>
<feature type="transmembrane region" description="Helical" evidence="2">
    <location>
        <begin position="310"/>
        <end position="328"/>
    </location>
</feature>
<gene>
    <name evidence="3" type="ORF">HRbin17_00536</name>
</gene>
<keyword evidence="2" id="KW-0472">Membrane</keyword>
<feature type="transmembrane region" description="Helical" evidence="2">
    <location>
        <begin position="228"/>
        <end position="246"/>
    </location>
</feature>
<feature type="transmembrane region" description="Helical" evidence="2">
    <location>
        <begin position="340"/>
        <end position="359"/>
    </location>
</feature>
<organism evidence="3 4">
    <name type="scientific">Candidatus Fervidibacter japonicus</name>
    <dbReference type="NCBI Taxonomy" id="2035412"/>
    <lineage>
        <taxon>Bacteria</taxon>
        <taxon>Candidatus Fervidibacterota</taxon>
        <taxon>Candidatus Fervidibacter</taxon>
    </lineage>
</organism>
<evidence type="ECO:0000256" key="2">
    <source>
        <dbReference type="SAM" id="Phobius"/>
    </source>
</evidence>
<feature type="transmembrane region" description="Helical" evidence="2">
    <location>
        <begin position="114"/>
        <end position="135"/>
    </location>
</feature>
<keyword evidence="2" id="KW-1133">Transmembrane helix</keyword>
<dbReference type="InterPro" id="IPR011990">
    <property type="entry name" value="TPR-like_helical_dom_sf"/>
</dbReference>
<dbReference type="EMBL" id="BEHT01000005">
    <property type="protein sequence ID" value="GBC98041.1"/>
    <property type="molecule type" value="Genomic_DNA"/>
</dbReference>
<evidence type="ECO:0000313" key="4">
    <source>
        <dbReference type="Proteomes" id="UP000236173"/>
    </source>
</evidence>
<dbReference type="Proteomes" id="UP000236173">
    <property type="component" value="Unassembled WGS sequence"/>
</dbReference>
<name>A0A2H5XA22_9BACT</name>
<protein>
    <recommendedName>
        <fullName evidence="5">Glycosyltransferase RgtA/B/C/D-like domain-containing protein</fullName>
    </recommendedName>
</protein>
<accession>A0A2H5XA22</accession>
<feature type="transmembrane region" description="Helical" evidence="2">
    <location>
        <begin position="90"/>
        <end position="107"/>
    </location>
</feature>
<feature type="transmembrane region" description="Helical" evidence="2">
    <location>
        <begin position="190"/>
        <end position="216"/>
    </location>
</feature>
<proteinExistence type="predicted"/>
<feature type="transmembrane region" description="Helical" evidence="2">
    <location>
        <begin position="12"/>
        <end position="39"/>
    </location>
</feature>
<evidence type="ECO:0000256" key="1">
    <source>
        <dbReference type="SAM" id="MobiDB-lite"/>
    </source>
</evidence>
<reference evidence="4" key="1">
    <citation type="submission" date="2017-09" db="EMBL/GenBank/DDBJ databases">
        <title>Metaegenomics of thermophilic ammonia-oxidizing enrichment culture.</title>
        <authorList>
            <person name="Kato S."/>
            <person name="Suzuki K."/>
        </authorList>
    </citation>
    <scope>NUCLEOTIDE SEQUENCE [LARGE SCALE GENOMIC DNA]</scope>
</reference>
<feature type="transmembrane region" description="Helical" evidence="2">
    <location>
        <begin position="365"/>
        <end position="387"/>
    </location>
</feature>
<keyword evidence="2" id="KW-0812">Transmembrane</keyword>
<dbReference type="SMART" id="SM00028">
    <property type="entry name" value="TPR"/>
    <property type="match status" value="2"/>
</dbReference>
<evidence type="ECO:0008006" key="5">
    <source>
        <dbReference type="Google" id="ProtNLM"/>
    </source>
</evidence>
<dbReference type="InterPro" id="IPR019734">
    <property type="entry name" value="TPR_rpt"/>
</dbReference>
<comment type="caution">
    <text evidence="3">The sequence shown here is derived from an EMBL/GenBank/DDBJ whole genome shotgun (WGS) entry which is preliminary data.</text>
</comment>
<evidence type="ECO:0000313" key="3">
    <source>
        <dbReference type="EMBL" id="GBC98041.1"/>
    </source>
</evidence>
<dbReference type="SUPFAM" id="SSF48452">
    <property type="entry name" value="TPR-like"/>
    <property type="match status" value="1"/>
</dbReference>